<dbReference type="InterPro" id="IPR003718">
    <property type="entry name" value="OsmC/Ohr_fam"/>
</dbReference>
<dbReference type="PANTHER" id="PTHR42830:SF2">
    <property type="entry name" value="OSMC_OHR FAMILY PROTEIN"/>
    <property type="match status" value="1"/>
</dbReference>
<organism evidence="1 2">
    <name type="scientific">Sanguibacter keddieii (strain ATCC 51767 / DSM 10542 / NCFB 3025 / ST-74)</name>
    <dbReference type="NCBI Taxonomy" id="446469"/>
    <lineage>
        <taxon>Bacteria</taxon>
        <taxon>Bacillati</taxon>
        <taxon>Actinomycetota</taxon>
        <taxon>Actinomycetes</taxon>
        <taxon>Micrococcales</taxon>
        <taxon>Sanguibacteraceae</taxon>
        <taxon>Sanguibacter</taxon>
    </lineage>
</organism>
<dbReference type="EMBL" id="CP001819">
    <property type="protein sequence ID" value="ACZ21932.1"/>
    <property type="molecule type" value="Genomic_DNA"/>
</dbReference>
<dbReference type="KEGG" id="ske:Sked_20080"/>
<proteinExistence type="predicted"/>
<dbReference type="Proteomes" id="UP000000322">
    <property type="component" value="Chromosome"/>
</dbReference>
<dbReference type="OrthoDB" id="9795405at2"/>
<dbReference type="PANTHER" id="PTHR42830">
    <property type="entry name" value="OSMOTICALLY INDUCIBLE FAMILY PROTEIN"/>
    <property type="match status" value="1"/>
</dbReference>
<dbReference type="AlphaFoldDB" id="D1BHL2"/>
<name>D1BHL2_SANKS</name>
<dbReference type="InterPro" id="IPR052707">
    <property type="entry name" value="OsmC_Ohr_Peroxiredoxin"/>
</dbReference>
<evidence type="ECO:0000313" key="1">
    <source>
        <dbReference type="EMBL" id="ACZ21932.1"/>
    </source>
</evidence>
<evidence type="ECO:0000313" key="2">
    <source>
        <dbReference type="Proteomes" id="UP000000322"/>
    </source>
</evidence>
<sequence>MGAFHAYTATITWTGAGETGTTSYTAYSRDHVVSVEGKPDILASSDPAFRGDAARHNPEDLFVASLAQCHMLWFLHVAAQADVVVTEYTDSPVGTMRVEAAGAGQFTEIELRPKVTVGDGTPDATLAALHEKAHAHCFISRSVNFPVHVRPALHVGSTAGDADTTAG</sequence>
<dbReference type="STRING" id="446469.Sked_20080"/>
<protein>
    <submittedName>
        <fullName evidence="1">Predicted redox protein, regulator of disulfide bond formation</fullName>
    </submittedName>
</protein>
<accession>D1BHL2</accession>
<dbReference type="RefSeq" id="WP_012867001.1">
    <property type="nucleotide sequence ID" value="NC_013521.1"/>
</dbReference>
<gene>
    <name evidence="1" type="ordered locus">Sked_20080</name>
</gene>
<reference evidence="1 2" key="1">
    <citation type="journal article" date="2009" name="Stand. Genomic Sci.">
        <title>Complete genome sequence of Sanguibacter keddieii type strain (ST-74).</title>
        <authorList>
            <person name="Ivanova N."/>
            <person name="Sikorski J."/>
            <person name="Sims D."/>
            <person name="Brettin T."/>
            <person name="Detter J.C."/>
            <person name="Han C."/>
            <person name="Lapidus A."/>
            <person name="Copeland A."/>
            <person name="Glavina Del Rio T."/>
            <person name="Nolan M."/>
            <person name="Chen F."/>
            <person name="Lucas S."/>
            <person name="Tice H."/>
            <person name="Cheng J.F."/>
            <person name="Bruce D."/>
            <person name="Goodwin L."/>
            <person name="Pitluck S."/>
            <person name="Pati A."/>
            <person name="Mavromatis K."/>
            <person name="Chen A."/>
            <person name="Palaniappan K."/>
            <person name="D'haeseleer P."/>
            <person name="Chain P."/>
            <person name="Bristow J."/>
            <person name="Eisen J.A."/>
            <person name="Markowitz V."/>
            <person name="Hugenholtz P."/>
            <person name="Goker M."/>
            <person name="Pukall R."/>
            <person name="Klenk H.P."/>
            <person name="Kyrpides N.C."/>
        </authorList>
    </citation>
    <scope>NUCLEOTIDE SEQUENCE [LARGE SCALE GENOMIC DNA]</scope>
    <source>
        <strain evidence="2">ATCC 51767 / DSM 10542 / NCFB 3025 / ST-74</strain>
    </source>
</reference>
<dbReference type="HOGENOM" id="CLU_105860_1_0_11"/>
<dbReference type="SUPFAM" id="SSF82784">
    <property type="entry name" value="OsmC-like"/>
    <property type="match status" value="1"/>
</dbReference>
<dbReference type="Gene3D" id="3.30.300.20">
    <property type="match status" value="1"/>
</dbReference>
<dbReference type="Pfam" id="PF02566">
    <property type="entry name" value="OsmC"/>
    <property type="match status" value="1"/>
</dbReference>
<dbReference type="eggNOG" id="COG1764">
    <property type="taxonomic scope" value="Bacteria"/>
</dbReference>
<keyword evidence="2" id="KW-1185">Reference proteome</keyword>
<dbReference type="InterPro" id="IPR036102">
    <property type="entry name" value="OsmC/Ohrsf"/>
</dbReference>
<dbReference type="InterPro" id="IPR015946">
    <property type="entry name" value="KH_dom-like_a/b"/>
</dbReference>